<evidence type="ECO:0000256" key="4">
    <source>
        <dbReference type="ARBA" id="ARBA00022825"/>
    </source>
</evidence>
<evidence type="ECO:0000259" key="10">
    <source>
        <dbReference type="Pfam" id="PF00082"/>
    </source>
</evidence>
<evidence type="ECO:0000256" key="7">
    <source>
        <dbReference type="RuleBase" id="RU003355"/>
    </source>
</evidence>
<name>A0A4R0JS06_9ACTN</name>
<dbReference type="GO" id="GO:0004252">
    <property type="term" value="F:serine-type endopeptidase activity"/>
    <property type="evidence" value="ECO:0007669"/>
    <property type="project" value="UniProtKB-UniRule"/>
</dbReference>
<feature type="chain" id="PRO_5039319582" description="Peptidase S8/S53 domain-containing protein" evidence="9">
    <location>
        <begin position="25"/>
        <end position="1097"/>
    </location>
</feature>
<dbReference type="PROSITE" id="PS51892">
    <property type="entry name" value="SUBTILASE"/>
    <property type="match status" value="1"/>
</dbReference>
<evidence type="ECO:0000256" key="2">
    <source>
        <dbReference type="ARBA" id="ARBA00022670"/>
    </source>
</evidence>
<dbReference type="RefSeq" id="WP_131514639.1">
    <property type="nucleotide sequence ID" value="NZ_SJKD01000003.1"/>
</dbReference>
<dbReference type="PANTHER" id="PTHR43806:SF11">
    <property type="entry name" value="CEREVISIN-RELATED"/>
    <property type="match status" value="1"/>
</dbReference>
<dbReference type="InterPro" id="IPR023828">
    <property type="entry name" value="Peptidase_S8_Ser-AS"/>
</dbReference>
<dbReference type="PRINTS" id="PR00723">
    <property type="entry name" value="SUBTILISIN"/>
</dbReference>
<dbReference type="OrthoDB" id="614750at2"/>
<comment type="similarity">
    <text evidence="1 6 7">Belongs to the peptidase S8 family.</text>
</comment>
<proteinExistence type="inferred from homology"/>
<feature type="domain" description="Peptidase S8/S53" evidence="10">
    <location>
        <begin position="226"/>
        <end position="484"/>
    </location>
</feature>
<feature type="region of interest" description="Disordered" evidence="8">
    <location>
        <begin position="563"/>
        <end position="586"/>
    </location>
</feature>
<dbReference type="InterPro" id="IPR022398">
    <property type="entry name" value="Peptidase_S8_His-AS"/>
</dbReference>
<dbReference type="GO" id="GO:0006508">
    <property type="term" value="P:proteolysis"/>
    <property type="evidence" value="ECO:0007669"/>
    <property type="project" value="UniProtKB-KW"/>
</dbReference>
<feature type="active site" description="Charge relay system" evidence="5 6">
    <location>
        <position position="235"/>
    </location>
</feature>
<sequence length="1097" mass="114632">MVHFRPGPRWIAAAVLALSTGLTAQNPGLPAAAAGPPATTTAGTPTTTTAGPTAGTPAAADRTITLITGDRVTLLGGDLTNPSVRRGPGRERVSFRVLRIKGRLSVIPSDVEADVAAGKLDRRLFDIGGLLEDHYDDASTPAIPLIVTYAAHAKRSAIEGVTTTRVLPAINGSAVKLAKEDAATVLPRLRAGGPAKIWLDGKRTVSLDQSVPQIGAPVAWQAGDTGKGVSVAVLDTGVDATHPDLADRIAGTKNFTDQPPGDTVGHGTHVASTIAGTGAASDGKYRGVAPDAKLYAGKVCPSRQCSDSAILAGMEWAATELHATVVNISIGAPDSPELDPLEEAVNRLTQETGTLFVIAAGNSGPGVSSLESPGSAEAALTVGAVDKQDQLADLSSRGPRLGDGGTKPDVVAPGVNIVAARANSEGGERYVAMDGTSMATPHATGSVALLAQQHPDWEAADFKAAMMASAKHLDGLTPYEQGTGRIDVGRATQLLATAAPANLMFNAPWPHTDDTPDTKPVTYRNLDDQPLTLSLSATVTGPDGKPAPEGAIKLSASSLTVPAGGTASVDVTSDTRHNGPDGRYSGILTATGAGATLTTPVTVTKEVESYNLTVNFVGPDGKPAAAQPIIYGLDNGYYELADANGTLVRRLPKGRYLIDDYQLVPNGPSDDSYLLVKPNTVLNADTTVTFDARETKPLDLTVPEPDASPMIAAVHYELPQSPDGYSSAILGYSPAQLHTAQVGERLPADQLRAWFHTEWAKKAPDGSWDGSPFVYQTMNLVPDGFPTGFTRHIRPGDLAVVDQSLHRTSHDQGVVSMTGWMDGRRVEAWPLWLSYQLPAKRRLFLEGGQFGWSTRVDEVEDGFGVAAAVGAPKSYRAGHTEEDRLNVAAFTPTPRTATRSDDQLSVTFSPTTDATGATGLVETDTASSRLLRDGKPVAESATFGSITAGGLAPEKAQYVLESSLTRPSYATYSTRIDARWSFTSAADTKNLPILGVRYQPTVDINNTAARTPVTTLPVVVQAQPGATLPSIRTATLQYSADGGTTWRAAPLAPGSGGKYTAIFPTPKEGKTVSLKLHLADADGNTTDLTTIDAYQLR</sequence>
<feature type="compositionally biased region" description="Low complexity" evidence="8">
    <location>
        <begin position="30"/>
        <end position="57"/>
    </location>
</feature>
<evidence type="ECO:0000256" key="5">
    <source>
        <dbReference type="PIRSR" id="PIRSR615500-1"/>
    </source>
</evidence>
<dbReference type="PROSITE" id="PS00138">
    <property type="entry name" value="SUBTILASE_SER"/>
    <property type="match status" value="1"/>
</dbReference>
<keyword evidence="9" id="KW-0732">Signal</keyword>
<keyword evidence="12" id="KW-1185">Reference proteome</keyword>
<dbReference type="Proteomes" id="UP000293342">
    <property type="component" value="Unassembled WGS sequence"/>
</dbReference>
<accession>A0A4R0JS06</accession>
<gene>
    <name evidence="11" type="ORF">E0H75_17785</name>
</gene>
<reference evidence="11 12" key="1">
    <citation type="submission" date="2019-02" db="EMBL/GenBank/DDBJ databases">
        <title>Kribbella capetownensis sp. nov. and Kribbella speibonae sp. nov., isolated from soil.</title>
        <authorList>
            <person name="Curtis S.M."/>
            <person name="Norton I."/>
            <person name="Everest G.J."/>
            <person name="Meyers P.R."/>
        </authorList>
    </citation>
    <scope>NUCLEOTIDE SEQUENCE [LARGE SCALE GENOMIC DNA]</scope>
    <source>
        <strain evidence="11 12">YM53</strain>
    </source>
</reference>
<feature type="region of interest" description="Disordered" evidence="8">
    <location>
        <begin position="28"/>
        <end position="57"/>
    </location>
</feature>
<evidence type="ECO:0000313" key="11">
    <source>
        <dbReference type="EMBL" id="TCC50131.1"/>
    </source>
</evidence>
<dbReference type="PROSITE" id="PS00137">
    <property type="entry name" value="SUBTILASE_HIS"/>
    <property type="match status" value="1"/>
</dbReference>
<dbReference type="InterPro" id="IPR036852">
    <property type="entry name" value="Peptidase_S8/S53_dom_sf"/>
</dbReference>
<dbReference type="InterPro" id="IPR015500">
    <property type="entry name" value="Peptidase_S8_subtilisin-rel"/>
</dbReference>
<dbReference type="AlphaFoldDB" id="A0A4R0JS06"/>
<feature type="active site" description="Charge relay system" evidence="5 6">
    <location>
        <position position="437"/>
    </location>
</feature>
<comment type="caution">
    <text evidence="11">The sequence shown here is derived from an EMBL/GenBank/DDBJ whole genome shotgun (WGS) entry which is preliminary data.</text>
</comment>
<evidence type="ECO:0000256" key="8">
    <source>
        <dbReference type="SAM" id="MobiDB-lite"/>
    </source>
</evidence>
<dbReference type="InterPro" id="IPR000209">
    <property type="entry name" value="Peptidase_S8/S53_dom"/>
</dbReference>
<dbReference type="PANTHER" id="PTHR43806">
    <property type="entry name" value="PEPTIDASE S8"/>
    <property type="match status" value="1"/>
</dbReference>
<protein>
    <recommendedName>
        <fullName evidence="10">Peptidase S8/S53 domain-containing protein</fullName>
    </recommendedName>
</protein>
<dbReference type="EMBL" id="SJKD01000003">
    <property type="protein sequence ID" value="TCC50131.1"/>
    <property type="molecule type" value="Genomic_DNA"/>
</dbReference>
<dbReference type="Pfam" id="PF00082">
    <property type="entry name" value="Peptidase_S8"/>
    <property type="match status" value="1"/>
</dbReference>
<keyword evidence="2 6" id="KW-0645">Protease</keyword>
<dbReference type="Gene3D" id="3.40.50.200">
    <property type="entry name" value="Peptidase S8/S53 domain"/>
    <property type="match status" value="1"/>
</dbReference>
<dbReference type="SUPFAM" id="SSF52743">
    <property type="entry name" value="Subtilisin-like"/>
    <property type="match status" value="1"/>
</dbReference>
<feature type="signal peptide" evidence="9">
    <location>
        <begin position="1"/>
        <end position="24"/>
    </location>
</feature>
<evidence type="ECO:0000313" key="12">
    <source>
        <dbReference type="Proteomes" id="UP000293342"/>
    </source>
</evidence>
<keyword evidence="4 6" id="KW-0720">Serine protease</keyword>
<evidence type="ECO:0000256" key="1">
    <source>
        <dbReference type="ARBA" id="ARBA00011073"/>
    </source>
</evidence>
<dbReference type="InterPro" id="IPR023827">
    <property type="entry name" value="Peptidase_S8_Asp-AS"/>
</dbReference>
<evidence type="ECO:0000256" key="6">
    <source>
        <dbReference type="PROSITE-ProRule" id="PRU01240"/>
    </source>
</evidence>
<feature type="active site" description="Charge relay system" evidence="5 6">
    <location>
        <position position="266"/>
    </location>
</feature>
<keyword evidence="3 6" id="KW-0378">Hydrolase</keyword>
<evidence type="ECO:0000256" key="3">
    <source>
        <dbReference type="ARBA" id="ARBA00022801"/>
    </source>
</evidence>
<organism evidence="11 12">
    <name type="scientific">Kribbella capetownensis</name>
    <dbReference type="NCBI Taxonomy" id="1572659"/>
    <lineage>
        <taxon>Bacteria</taxon>
        <taxon>Bacillati</taxon>
        <taxon>Actinomycetota</taxon>
        <taxon>Actinomycetes</taxon>
        <taxon>Propionibacteriales</taxon>
        <taxon>Kribbellaceae</taxon>
        <taxon>Kribbella</taxon>
    </lineage>
</organism>
<evidence type="ECO:0000256" key="9">
    <source>
        <dbReference type="SAM" id="SignalP"/>
    </source>
</evidence>
<dbReference type="PROSITE" id="PS00136">
    <property type="entry name" value="SUBTILASE_ASP"/>
    <property type="match status" value="1"/>
</dbReference>
<dbReference type="InterPro" id="IPR050131">
    <property type="entry name" value="Peptidase_S8_subtilisin-like"/>
</dbReference>